<organism evidence="3 4">
    <name type="scientific">Vibrio agarilyticus</name>
    <dbReference type="NCBI Taxonomy" id="2726741"/>
    <lineage>
        <taxon>Bacteria</taxon>
        <taxon>Pseudomonadati</taxon>
        <taxon>Pseudomonadota</taxon>
        <taxon>Gammaproteobacteria</taxon>
        <taxon>Vibrionales</taxon>
        <taxon>Vibrionaceae</taxon>
        <taxon>Vibrio</taxon>
    </lineage>
</organism>
<dbReference type="GO" id="GO:0016874">
    <property type="term" value="F:ligase activity"/>
    <property type="evidence" value="ECO:0007669"/>
    <property type="project" value="UniProtKB-KW"/>
</dbReference>
<feature type="transmembrane region" description="Helical" evidence="1">
    <location>
        <begin position="349"/>
        <end position="375"/>
    </location>
</feature>
<protein>
    <submittedName>
        <fullName evidence="3">Ligase</fullName>
    </submittedName>
</protein>
<feature type="transmembrane region" description="Helical" evidence="1">
    <location>
        <begin position="254"/>
        <end position="272"/>
    </location>
</feature>
<comment type="caution">
    <text evidence="3">The sequence shown here is derived from an EMBL/GenBank/DDBJ whole genome shotgun (WGS) entry which is preliminary data.</text>
</comment>
<keyword evidence="1" id="KW-0812">Transmembrane</keyword>
<evidence type="ECO:0000313" key="4">
    <source>
        <dbReference type="Proteomes" id="UP000535589"/>
    </source>
</evidence>
<keyword evidence="1" id="KW-0472">Membrane</keyword>
<dbReference type="RefSeq" id="WP_168837682.1">
    <property type="nucleotide sequence ID" value="NZ_JABAIK010000024.1"/>
</dbReference>
<feature type="transmembrane region" description="Helical" evidence="1">
    <location>
        <begin position="24"/>
        <end position="48"/>
    </location>
</feature>
<reference evidence="3 4" key="1">
    <citation type="submission" date="2020-04" db="EMBL/GenBank/DDBJ databases">
        <title>Vibrio sp. SM6, a novel species isolated from seawater.</title>
        <authorList>
            <person name="Wang X."/>
        </authorList>
    </citation>
    <scope>NUCLEOTIDE SEQUENCE [LARGE SCALE GENOMIC DNA]</scope>
    <source>
        <strain evidence="3 4">SM6</strain>
    </source>
</reference>
<feature type="transmembrane region" description="Helical" evidence="1">
    <location>
        <begin position="84"/>
        <end position="101"/>
    </location>
</feature>
<dbReference type="Pfam" id="PF11846">
    <property type="entry name" value="Wzy_C_2"/>
    <property type="match status" value="1"/>
</dbReference>
<dbReference type="Proteomes" id="UP000535589">
    <property type="component" value="Unassembled WGS sequence"/>
</dbReference>
<evidence type="ECO:0000256" key="1">
    <source>
        <dbReference type="SAM" id="Phobius"/>
    </source>
</evidence>
<proteinExistence type="predicted"/>
<evidence type="ECO:0000259" key="2">
    <source>
        <dbReference type="Pfam" id="PF11846"/>
    </source>
</evidence>
<feature type="transmembrane region" description="Helical" evidence="1">
    <location>
        <begin position="54"/>
        <end position="72"/>
    </location>
</feature>
<dbReference type="AlphaFoldDB" id="A0A7X8YIN3"/>
<keyword evidence="1" id="KW-1133">Transmembrane helix</keyword>
<gene>
    <name evidence="3" type="ORF">HGP28_17145</name>
</gene>
<dbReference type="PANTHER" id="PTHR37422">
    <property type="entry name" value="TEICHURONIC ACID BIOSYNTHESIS PROTEIN TUAE"/>
    <property type="match status" value="1"/>
</dbReference>
<dbReference type="PANTHER" id="PTHR37422:SF21">
    <property type="entry name" value="EXOQ-LIKE PROTEIN"/>
    <property type="match status" value="1"/>
</dbReference>
<accession>A0A7X8YIN3</accession>
<keyword evidence="3" id="KW-0436">Ligase</keyword>
<dbReference type="InterPro" id="IPR051533">
    <property type="entry name" value="WaaL-like"/>
</dbReference>
<sequence>MATIHLSGTQLAPSKPKLPKHRQFLALMALLFVCAMHLSVPSFGVVGLNAPYNSITWILLSLSIAIGGWHVAATKEIRYNKLTLGLALCCALLTLPLLYTESRPVEAISRIAGLWAGWGFFFLLQQFRLSNKHKQRLLWLVVLASLIQAGYGYFQYITLEQSGTNYFPPVGVFGQPELFTSFLLTGFALSGYLLARQPHKYQSHLSDISLLYLTPFITIPMIAVSGLPVAWFTAIFCSALLLPNLRRFSTRKRLLGWSISLLFGLAISIPLIDATLPKQNGLELPTWDDSLERNTVLKQSLDMLVERPISGYGYGQFDLAYLLYTARQHALNSNYPHAVDSLSQPLNEVLYWAIEGGLAALAGMLLATLLVLSRIASAKVGSRSATLALFLPLVIGCQIAPLFFASAIHWIVLIILIYWADQRVARFRVRRLSEKQSRDYQRALVVVSAVIAFGLGSRLYGQQALYHWQQNSSQEVKNTPSLVTTPWWQGSFSRWQHEPQFDMALEQADSIQLTDYLTWAKGEIVRHPSPELYQNMILAYQALAEPEKAEQVAYEARFLYPSHVFQP</sequence>
<feature type="transmembrane region" description="Helical" evidence="1">
    <location>
        <begin position="387"/>
        <end position="420"/>
    </location>
</feature>
<dbReference type="EMBL" id="JABAIK010000024">
    <property type="protein sequence ID" value="NLS14587.1"/>
    <property type="molecule type" value="Genomic_DNA"/>
</dbReference>
<evidence type="ECO:0000313" key="3">
    <source>
        <dbReference type="EMBL" id="NLS14587.1"/>
    </source>
</evidence>
<feature type="transmembrane region" description="Helical" evidence="1">
    <location>
        <begin position="107"/>
        <end position="125"/>
    </location>
</feature>
<feature type="domain" description="Virulence factor membrane-bound polymerase C-terminal" evidence="2">
    <location>
        <begin position="404"/>
        <end position="563"/>
    </location>
</feature>
<name>A0A7X8YIN3_9VIBR</name>
<feature type="transmembrane region" description="Helical" evidence="1">
    <location>
        <begin position="229"/>
        <end position="245"/>
    </location>
</feature>
<feature type="transmembrane region" description="Helical" evidence="1">
    <location>
        <begin position="137"/>
        <end position="158"/>
    </location>
</feature>
<dbReference type="InterPro" id="IPR021797">
    <property type="entry name" value="Wzy_C_2"/>
</dbReference>
<keyword evidence="4" id="KW-1185">Reference proteome</keyword>